<organism evidence="2 3">
    <name type="scientific">Desulfococcus multivorans DSM 2059</name>
    <dbReference type="NCBI Taxonomy" id="1121405"/>
    <lineage>
        <taxon>Bacteria</taxon>
        <taxon>Pseudomonadati</taxon>
        <taxon>Thermodesulfobacteriota</taxon>
        <taxon>Desulfobacteria</taxon>
        <taxon>Desulfobacterales</taxon>
        <taxon>Desulfococcaceae</taxon>
        <taxon>Desulfococcus</taxon>
    </lineage>
</organism>
<sequence>MENTARTVFGYHEATKHHFHRYARSLGFMDWGNQPDPFRNYVGAERFPLPLIREDPAAGHISLYRRILPPAPSNASTLGAFLELSMGLSAWKTTGGSRWSLRMNPSSGNLHPTEVHLVWSGTEDPAAGVYHYDPFNHMLEQRMALADGLVQAIRDSFHPDAFLVGISSIFWRESWKYGERAFRYCLLDAGHALATLSFSAGLLGWRVTALGGLSDSDIETILGFDRTVWPKSGKEHPELLCVVYPADVVVPLDLSPEVVAAFSEIPVVGSPNPLSGRSVNWEIIDAVAAAARKPKTTEATFRLPDRSFITAPPSAFSAAAVIRKRRSATAYDAGGEIDREVFLGILDKTLPRHAGAPFDLEASAPAVDLLLFVHGVRGLSPGLYCFIRTEDGLDGLRRAMRPGLRWSAVDNGFPLFLLRTGDYRDTARRVSCHQDIAGDGVCSLGMIAAFRSTVLGAPYQYRRLFRESGMIGQVLYLEAEAAGIRGTGIGCYFDDAVHELAGFSDDRYVSLYHFTMGAPVGDGRLESMPPYRHLSDV</sequence>
<comment type="caution">
    <text evidence="2">The sequence shown here is derived from an EMBL/GenBank/DDBJ whole genome shotgun (WGS) entry which is preliminary data.</text>
</comment>
<accession>S7VA20</accession>
<name>S7VA20_DESML</name>
<dbReference type="PANTHER" id="PTHR42741">
    <property type="entry name" value="NITROREDUCTASE FAMILY PROTEIN"/>
    <property type="match status" value="1"/>
</dbReference>
<evidence type="ECO:0000313" key="2">
    <source>
        <dbReference type="EMBL" id="EPR41328.1"/>
    </source>
</evidence>
<dbReference type="OrthoDB" id="9801593at2"/>
<dbReference type="PATRIC" id="fig|1121405.3.peg.1645"/>
<dbReference type="Proteomes" id="UP000014977">
    <property type="component" value="Unassembled WGS sequence"/>
</dbReference>
<gene>
    <name evidence="2" type="ORF">dsmv_2109</name>
</gene>
<dbReference type="PANTHER" id="PTHR42741:SF3">
    <property type="entry name" value="NITROREDUCTASE FAMILY PROTEIN"/>
    <property type="match status" value="1"/>
</dbReference>
<protein>
    <submittedName>
        <fullName evidence="2">SagB-type dehydrogenase domain containing protein-containing protein</fullName>
    </submittedName>
</protein>
<dbReference type="SUPFAM" id="SSF55469">
    <property type="entry name" value="FMN-dependent nitroreductase-like"/>
    <property type="match status" value="2"/>
</dbReference>
<dbReference type="EMBL" id="ATHJ01000076">
    <property type="protein sequence ID" value="EPR41328.1"/>
    <property type="molecule type" value="Genomic_DNA"/>
</dbReference>
<dbReference type="InterPro" id="IPR029479">
    <property type="entry name" value="Nitroreductase"/>
</dbReference>
<dbReference type="NCBIfam" id="TIGR03605">
    <property type="entry name" value="antibiot_sagB"/>
    <property type="match status" value="1"/>
</dbReference>
<reference evidence="2 3" key="1">
    <citation type="journal article" date="2013" name="Genome Announc.">
        <title>Draft genome sequences for three mercury-methylating, sulfate-reducing bacteria.</title>
        <authorList>
            <person name="Brown S.D."/>
            <person name="Hurt R.A.Jr."/>
            <person name="Gilmour C.C."/>
            <person name="Elias D.A."/>
        </authorList>
    </citation>
    <scope>NUCLEOTIDE SEQUENCE [LARGE SCALE GENOMIC DNA]</scope>
    <source>
        <strain evidence="2 3">DSM 2059</strain>
    </source>
</reference>
<proteinExistence type="predicted"/>
<dbReference type="eggNOG" id="COG0778">
    <property type="taxonomic scope" value="Bacteria"/>
</dbReference>
<dbReference type="Pfam" id="PF00881">
    <property type="entry name" value="Nitroreductase"/>
    <property type="match status" value="1"/>
</dbReference>
<feature type="domain" description="Nitroreductase" evidence="1">
    <location>
        <begin position="102"/>
        <end position="225"/>
    </location>
</feature>
<dbReference type="AlphaFoldDB" id="S7VA20"/>
<keyword evidence="3" id="KW-1185">Reference proteome</keyword>
<dbReference type="RefSeq" id="WP_020876540.1">
    <property type="nucleotide sequence ID" value="NZ_ATHJ01000076.1"/>
</dbReference>
<evidence type="ECO:0000313" key="3">
    <source>
        <dbReference type="Proteomes" id="UP000014977"/>
    </source>
</evidence>
<dbReference type="CDD" id="cd02142">
    <property type="entry name" value="McbC_SagB-like_oxidoreductase"/>
    <property type="match status" value="2"/>
</dbReference>
<dbReference type="InterPro" id="IPR020051">
    <property type="entry name" value="SagB-type_dehydrogenase"/>
</dbReference>
<dbReference type="GO" id="GO:0016491">
    <property type="term" value="F:oxidoreductase activity"/>
    <property type="evidence" value="ECO:0007669"/>
    <property type="project" value="InterPro"/>
</dbReference>
<dbReference type="InterPro" id="IPR000415">
    <property type="entry name" value="Nitroreductase-like"/>
</dbReference>
<dbReference type="STRING" id="897.B2D07_06530"/>
<dbReference type="Gene3D" id="3.40.109.10">
    <property type="entry name" value="NADH Oxidase"/>
    <property type="match status" value="2"/>
</dbReference>
<evidence type="ECO:0000259" key="1">
    <source>
        <dbReference type="Pfam" id="PF00881"/>
    </source>
</evidence>